<keyword evidence="7" id="KW-0479">Metal-binding</keyword>
<dbReference type="InterPro" id="IPR021993">
    <property type="entry name" value="ATPase-cat-bd"/>
</dbReference>
<dbReference type="CDD" id="cd00371">
    <property type="entry name" value="HMA"/>
    <property type="match status" value="1"/>
</dbReference>
<evidence type="ECO:0000313" key="17">
    <source>
        <dbReference type="Proteomes" id="UP000315369"/>
    </source>
</evidence>
<comment type="similarity">
    <text evidence="2">Belongs to the cation transport ATPase (P-type) (TC 3.A.3) family. Type IB subfamily.</text>
</comment>
<feature type="transmembrane region" description="Helical" evidence="13">
    <location>
        <begin position="263"/>
        <end position="282"/>
    </location>
</feature>
<evidence type="ECO:0000256" key="9">
    <source>
        <dbReference type="ARBA" id="ARBA00022967"/>
    </source>
</evidence>
<feature type="transmembrane region" description="Helical" evidence="13">
    <location>
        <begin position="804"/>
        <end position="823"/>
    </location>
</feature>
<evidence type="ECO:0000256" key="2">
    <source>
        <dbReference type="ARBA" id="ARBA00006024"/>
    </source>
</evidence>
<organism evidence="16 17">
    <name type="scientific">Myxococcus llanfairpwllgwyngyllgogerychwyrndrobwllllantysiliogogogochensis</name>
    <dbReference type="NCBI Taxonomy" id="2590453"/>
    <lineage>
        <taxon>Bacteria</taxon>
        <taxon>Pseudomonadati</taxon>
        <taxon>Myxococcota</taxon>
        <taxon>Myxococcia</taxon>
        <taxon>Myxococcales</taxon>
        <taxon>Cystobacterineae</taxon>
        <taxon>Myxococcaceae</taxon>
        <taxon>Myxococcus</taxon>
    </lineage>
</organism>
<dbReference type="Pfam" id="PF00702">
    <property type="entry name" value="Hydrolase"/>
    <property type="match status" value="1"/>
</dbReference>
<keyword evidence="17" id="KW-1185">Reference proteome</keyword>
<dbReference type="GO" id="GO:0005524">
    <property type="term" value="F:ATP binding"/>
    <property type="evidence" value="ECO:0007669"/>
    <property type="project" value="InterPro"/>
</dbReference>
<keyword evidence="4" id="KW-1003">Cell membrane</keyword>
<evidence type="ECO:0000256" key="12">
    <source>
        <dbReference type="ARBA" id="ARBA00023136"/>
    </source>
</evidence>
<dbReference type="GO" id="GO:0043682">
    <property type="term" value="F:P-type divalent copper transporter activity"/>
    <property type="evidence" value="ECO:0007669"/>
    <property type="project" value="TreeGrafter"/>
</dbReference>
<dbReference type="InterPro" id="IPR023214">
    <property type="entry name" value="HAD_sf"/>
</dbReference>
<feature type="transmembrane region" description="Helical" evidence="13">
    <location>
        <begin position="829"/>
        <end position="848"/>
    </location>
</feature>
<keyword evidence="11" id="KW-0406">Ion transport</keyword>
<proteinExistence type="inferred from homology"/>
<keyword evidence="9" id="KW-1278">Translocase</keyword>
<dbReference type="Pfam" id="PF00122">
    <property type="entry name" value="E1-E2_ATPase"/>
    <property type="match status" value="1"/>
</dbReference>
<dbReference type="GO" id="GO:0005886">
    <property type="term" value="C:plasma membrane"/>
    <property type="evidence" value="ECO:0007669"/>
    <property type="project" value="UniProtKB-SubCell"/>
</dbReference>
<dbReference type="PANTHER" id="PTHR43520:SF5">
    <property type="entry name" value="CATION-TRANSPORTING P-TYPE ATPASE-RELATED"/>
    <property type="match status" value="1"/>
</dbReference>
<evidence type="ECO:0000256" key="4">
    <source>
        <dbReference type="ARBA" id="ARBA00022475"/>
    </source>
</evidence>
<feature type="transmembrane region" description="Helical" evidence="13">
    <location>
        <begin position="202"/>
        <end position="223"/>
    </location>
</feature>
<evidence type="ECO:0000256" key="5">
    <source>
        <dbReference type="ARBA" id="ARBA00022553"/>
    </source>
</evidence>
<dbReference type="InterPro" id="IPR008250">
    <property type="entry name" value="ATPase_P-typ_transduc_dom_A_sf"/>
</dbReference>
<evidence type="ECO:0000256" key="11">
    <source>
        <dbReference type="ARBA" id="ARBA00023065"/>
    </source>
</evidence>
<feature type="transmembrane region" description="Helical" evidence="13">
    <location>
        <begin position="167"/>
        <end position="190"/>
    </location>
</feature>
<comment type="caution">
    <text evidence="16">The sequence shown here is derived from an EMBL/GenBank/DDBJ whole genome shotgun (WGS) entry which is preliminary data.</text>
</comment>
<evidence type="ECO:0000256" key="3">
    <source>
        <dbReference type="ARBA" id="ARBA00022448"/>
    </source>
</evidence>
<dbReference type="Gene3D" id="3.40.50.1000">
    <property type="entry name" value="HAD superfamily/HAD-like"/>
    <property type="match status" value="2"/>
</dbReference>
<keyword evidence="5" id="KW-0597">Phosphoprotein</keyword>
<evidence type="ECO:0000256" key="8">
    <source>
        <dbReference type="ARBA" id="ARBA00022842"/>
    </source>
</evidence>
<dbReference type="SUPFAM" id="SSF81660">
    <property type="entry name" value="Metal cation-transporting ATPase, ATP-binding domain N"/>
    <property type="match status" value="1"/>
</dbReference>
<keyword evidence="12 13" id="KW-0472">Membrane</keyword>
<dbReference type="PROSITE" id="PS00154">
    <property type="entry name" value="ATPASE_E1_E2"/>
    <property type="match status" value="1"/>
</dbReference>
<evidence type="ECO:0000256" key="6">
    <source>
        <dbReference type="ARBA" id="ARBA00022692"/>
    </source>
</evidence>
<keyword evidence="8" id="KW-0460">Magnesium</keyword>
<dbReference type="InterPro" id="IPR018303">
    <property type="entry name" value="ATPase_P-typ_P_site"/>
</dbReference>
<dbReference type="RefSeq" id="WP_141645465.1">
    <property type="nucleotide sequence ID" value="NZ_VIFM01000124.1"/>
</dbReference>
<dbReference type="Gene3D" id="3.40.1110.10">
    <property type="entry name" value="Calcium-transporting ATPase, cytoplasmic domain N"/>
    <property type="match status" value="2"/>
</dbReference>
<dbReference type="SUPFAM" id="SSF55008">
    <property type="entry name" value="HMA, heavy metal-associated domain"/>
    <property type="match status" value="1"/>
</dbReference>
<evidence type="ECO:0000259" key="14">
    <source>
        <dbReference type="Pfam" id="PF00122"/>
    </source>
</evidence>
<dbReference type="InterPro" id="IPR036163">
    <property type="entry name" value="HMA_dom_sf"/>
</dbReference>
<dbReference type="InterPro" id="IPR059000">
    <property type="entry name" value="ATPase_P-type_domA"/>
</dbReference>
<comment type="subcellular location">
    <subcellularLocation>
        <location evidence="1">Cell membrane</location>
        <topology evidence="1">Multi-pass membrane protein</topology>
    </subcellularLocation>
</comment>
<dbReference type="AlphaFoldDB" id="A0A540WUU1"/>
<sequence length="869" mass="93359">MPDSAQTRPHVAVCLHCGSRVPEGTASREFCCAGCEVVHGLLVTQGLTRYYQLTGGKTAPAAEPARGRGLAWLEPLVARAEATPGALCSLELDVQGIHCAACVWLMNELFRRQPGGAGLTVDPALGKARMQWKRGAFDVGGFLRMVEGFGYLFGPSRKRPAPASLDLPIRLGICVALSMNVMLFSVSFYVGLAPEDGDVFQLFTRLSLGLSTLVVAVGGWPFFRSAWQGLCRGVPHLDLPIALGILLVFGTSLVQARGGRGDLAYFDTLNTFVTLMLVGRWLQQRVLERNRRFLLEDDGADGLFVRRQEGERLATVRVSQVAEGDLLVIAPGDLVPVEAELLDASARVSTDWMTGEPDEREVAVGEALPAGAFNAGREAVRAKARQSFQDSPLVALLRRAPEGTSRGAGHTRFWEAVSRRWVVTVLAVSALGLVLWWPSGPDKALEVAVALLVVTCPCAIGIATPLAYEWVQARLRREGFFIRSTDLLDRLPRVRQVLFDKTGTLTLGRMELADRASLDTLTEEARDVAFNLASRSNHPVSRCLSDSLSRMGARFVSEARVTEHPGQGLEWVRDGVSWRLGRADWHLVRDSIAPGSAGHGHGAELFEEGLGETGFTSRLDAGGEAALSQAGVASHGSESGAPVLPRALLRADGTDGPRGTVLFRDGSPLASFPVREALRPDARREVLALQAEGHAVWLISGDAPARVRELAVSLGVPLERALGGLRPEDKAWAVSRLGATDSLYLGDGVNDSLAFERALCAGTPAIDRPVMPGKSDFFLVGEGLSSLREALRVSRHLRHVVRRLLVLAIGYNAVAVAVCLAGWMTPLRAAVAMPATSLATVLFTLWRLSAPRAPRGASVPLARPTEVPA</sequence>
<evidence type="ECO:0000256" key="1">
    <source>
        <dbReference type="ARBA" id="ARBA00004651"/>
    </source>
</evidence>
<dbReference type="EMBL" id="VIFM01000124">
    <property type="protein sequence ID" value="TQF12799.1"/>
    <property type="molecule type" value="Genomic_DNA"/>
</dbReference>
<evidence type="ECO:0000256" key="10">
    <source>
        <dbReference type="ARBA" id="ARBA00022989"/>
    </source>
</evidence>
<gene>
    <name evidence="16" type="ORF">FJV41_27120</name>
</gene>
<feature type="transmembrane region" description="Helical" evidence="13">
    <location>
        <begin position="444"/>
        <end position="468"/>
    </location>
</feature>
<dbReference type="InterPro" id="IPR006121">
    <property type="entry name" value="HMA_dom"/>
</dbReference>
<dbReference type="InterPro" id="IPR001757">
    <property type="entry name" value="P_typ_ATPase"/>
</dbReference>
<feature type="domain" description="P-type ATPase A" evidence="14">
    <location>
        <begin position="305"/>
        <end position="392"/>
    </location>
</feature>
<feature type="transmembrane region" description="Helical" evidence="13">
    <location>
        <begin position="235"/>
        <end position="257"/>
    </location>
</feature>
<name>A0A540WUU1_9BACT</name>
<dbReference type="GO" id="GO:0005507">
    <property type="term" value="F:copper ion binding"/>
    <property type="evidence" value="ECO:0007669"/>
    <property type="project" value="TreeGrafter"/>
</dbReference>
<dbReference type="Gene3D" id="2.70.150.10">
    <property type="entry name" value="Calcium-transporting ATPase, cytoplasmic transduction domain A"/>
    <property type="match status" value="1"/>
</dbReference>
<feature type="transmembrane region" description="Helical" evidence="13">
    <location>
        <begin position="421"/>
        <end position="438"/>
    </location>
</feature>
<feature type="domain" description="Putative metal-binding" evidence="15">
    <location>
        <begin position="14"/>
        <end position="62"/>
    </location>
</feature>
<dbReference type="SUPFAM" id="SSF56784">
    <property type="entry name" value="HAD-like"/>
    <property type="match status" value="1"/>
</dbReference>
<dbReference type="GO" id="GO:0016887">
    <property type="term" value="F:ATP hydrolysis activity"/>
    <property type="evidence" value="ECO:0007669"/>
    <property type="project" value="InterPro"/>
</dbReference>
<dbReference type="SUPFAM" id="SSF81653">
    <property type="entry name" value="Calcium ATPase, transduction domain A"/>
    <property type="match status" value="1"/>
</dbReference>
<keyword evidence="6 13" id="KW-0812">Transmembrane</keyword>
<dbReference type="NCBIfam" id="TIGR01494">
    <property type="entry name" value="ATPase_P-type"/>
    <property type="match status" value="1"/>
</dbReference>
<protein>
    <submittedName>
        <fullName evidence="16">Heavy metal translocating P-type ATPase</fullName>
    </submittedName>
</protein>
<dbReference type="Proteomes" id="UP000315369">
    <property type="component" value="Unassembled WGS sequence"/>
</dbReference>
<dbReference type="OrthoDB" id="2490525at2"/>
<dbReference type="InterPro" id="IPR036412">
    <property type="entry name" value="HAD-like_sf"/>
</dbReference>
<accession>A0A540WUU1</accession>
<evidence type="ECO:0000256" key="7">
    <source>
        <dbReference type="ARBA" id="ARBA00022723"/>
    </source>
</evidence>
<dbReference type="Pfam" id="PF12156">
    <property type="entry name" value="ATPase-cat_bd"/>
    <property type="match status" value="1"/>
</dbReference>
<dbReference type="GO" id="GO:0055070">
    <property type="term" value="P:copper ion homeostasis"/>
    <property type="evidence" value="ECO:0007669"/>
    <property type="project" value="TreeGrafter"/>
</dbReference>
<keyword evidence="3" id="KW-0813">Transport</keyword>
<reference evidence="16 17" key="1">
    <citation type="submission" date="2019-06" db="EMBL/GenBank/DDBJ databases">
        <authorList>
            <person name="Livingstone P."/>
            <person name="Whitworth D."/>
        </authorList>
    </citation>
    <scope>NUCLEOTIDE SEQUENCE [LARGE SCALE GENOMIC DNA]</scope>
    <source>
        <strain evidence="16 17">AM401</strain>
    </source>
</reference>
<dbReference type="InterPro" id="IPR023299">
    <property type="entry name" value="ATPase_P-typ_cyto_dom_N"/>
</dbReference>
<evidence type="ECO:0000259" key="15">
    <source>
        <dbReference type="Pfam" id="PF12156"/>
    </source>
</evidence>
<evidence type="ECO:0000313" key="16">
    <source>
        <dbReference type="EMBL" id="TQF12799.1"/>
    </source>
</evidence>
<keyword evidence="10 13" id="KW-1133">Transmembrane helix</keyword>
<dbReference type="PANTHER" id="PTHR43520">
    <property type="entry name" value="ATP7, ISOFORM B"/>
    <property type="match status" value="1"/>
</dbReference>
<evidence type="ECO:0000256" key="13">
    <source>
        <dbReference type="SAM" id="Phobius"/>
    </source>
</evidence>